<keyword evidence="2" id="KW-1185">Reference proteome</keyword>
<dbReference type="AlphaFoldDB" id="A0A9Q9IM29"/>
<organism evidence="1 2">
    <name type="scientific">Dactylosporangium aurantiacum</name>
    <dbReference type="NCBI Taxonomy" id="35754"/>
    <lineage>
        <taxon>Bacteria</taxon>
        <taxon>Bacillati</taxon>
        <taxon>Actinomycetota</taxon>
        <taxon>Actinomycetes</taxon>
        <taxon>Micromonosporales</taxon>
        <taxon>Micromonosporaceae</taxon>
        <taxon>Dactylosporangium</taxon>
    </lineage>
</organism>
<evidence type="ECO:0000313" key="1">
    <source>
        <dbReference type="EMBL" id="UWZ58161.1"/>
    </source>
</evidence>
<sequence>MRAGGRAAYAVLALATGVALLGYVVFAQLAGRFTVRDEERLRAWVEGHLRGAA</sequence>
<accession>A0A9Q9IM29</accession>
<evidence type="ECO:0000313" key="2">
    <source>
        <dbReference type="Proteomes" id="UP001058003"/>
    </source>
</evidence>
<reference evidence="1" key="1">
    <citation type="submission" date="2021-04" db="EMBL/GenBank/DDBJ databases">
        <title>Dactylosporangium aurantiacum NRRL B-8018 full assembly.</title>
        <authorList>
            <person name="Hartkoorn R.C."/>
            <person name="Beaudoing E."/>
            <person name="Hot D."/>
        </authorList>
    </citation>
    <scope>NUCLEOTIDE SEQUENCE</scope>
    <source>
        <strain evidence="1">NRRL B-8018</strain>
    </source>
</reference>
<name>A0A9Q9IM29_9ACTN</name>
<dbReference type="Proteomes" id="UP001058003">
    <property type="component" value="Chromosome"/>
</dbReference>
<dbReference type="EMBL" id="CP073767">
    <property type="protein sequence ID" value="UWZ58161.1"/>
    <property type="molecule type" value="Genomic_DNA"/>
</dbReference>
<gene>
    <name evidence="1" type="ORF">Daura_19505</name>
</gene>
<proteinExistence type="predicted"/>
<dbReference type="KEGG" id="daur:Daura_19505"/>
<protein>
    <submittedName>
        <fullName evidence="1">Uncharacterized protein</fullName>
    </submittedName>
</protein>
<dbReference type="RefSeq" id="WP_156089811.1">
    <property type="nucleotide sequence ID" value="NZ_CP073767.1"/>
</dbReference>